<feature type="region of interest" description="Disordered" evidence="4">
    <location>
        <begin position="154"/>
        <end position="209"/>
    </location>
</feature>
<dbReference type="PANTHER" id="PTHR22812">
    <property type="entry name" value="CHROMOBOX PROTEIN"/>
    <property type="match status" value="1"/>
</dbReference>
<dbReference type="InterPro" id="IPR017984">
    <property type="entry name" value="Chromo_dom_subgr"/>
</dbReference>
<keyword evidence="7" id="KW-1185">Reference proteome</keyword>
<dbReference type="EMBL" id="UYRW01000179">
    <property type="protein sequence ID" value="VDK64135.1"/>
    <property type="molecule type" value="Genomic_DNA"/>
</dbReference>
<dbReference type="InterPro" id="IPR023780">
    <property type="entry name" value="Chromo_domain"/>
</dbReference>
<dbReference type="AlphaFoldDB" id="A0A182E0E6"/>
<dbReference type="Gene3D" id="2.40.50.40">
    <property type="match status" value="1"/>
</dbReference>
<sequence>MNSVSTQIDSIEEDSKMNEINKNETKNEDICEDGDEDEELDDDEFEVDHILNVAVMDGEVKYQVRWKGYGSDEDSWEPEENLKTAQLILDEYIANHQNEMKKVDAILSRKLRKQCGKRIKLRIKGNRKSRRISGTGYSEVLNSRAKKRMKLYEDNLMSNSDKDSDEDYEEVSKKHGSRCRTANTKPKTTKIAISSKNKRSKSLTKELSPKKAKNAWLYEDAEDADSDASEGSEMAKKSDAFLRKAKKNNQLKENGAIEKSNASLAEAEEQYENNSIEKIAILLNEKEQKEKEASTKVDLMKGNYEPKVEFTGVVQCPDGAVKVVYLEKDGTRAHVVSVREAFEIDGYGLVQYFISRCEFGEPQSNDI</sequence>
<dbReference type="PRINTS" id="PR00504">
    <property type="entry name" value="CHROMODOMAIN"/>
</dbReference>
<organism evidence="8">
    <name type="scientific">Onchocerca ochengi</name>
    <name type="common">Filarial nematode worm</name>
    <dbReference type="NCBI Taxonomy" id="42157"/>
    <lineage>
        <taxon>Eukaryota</taxon>
        <taxon>Metazoa</taxon>
        <taxon>Ecdysozoa</taxon>
        <taxon>Nematoda</taxon>
        <taxon>Chromadorea</taxon>
        <taxon>Rhabditida</taxon>
        <taxon>Spirurina</taxon>
        <taxon>Spiruromorpha</taxon>
        <taxon>Filarioidea</taxon>
        <taxon>Onchocercidae</taxon>
        <taxon>Onchocerca</taxon>
    </lineage>
</organism>
<evidence type="ECO:0000313" key="7">
    <source>
        <dbReference type="Proteomes" id="UP000271087"/>
    </source>
</evidence>
<dbReference type="SUPFAM" id="SSF54160">
    <property type="entry name" value="Chromo domain-like"/>
    <property type="match status" value="1"/>
</dbReference>
<proteinExistence type="predicted"/>
<feature type="compositionally biased region" description="Polar residues" evidence="4">
    <location>
        <begin position="180"/>
        <end position="195"/>
    </location>
</feature>
<dbReference type="WBParaSite" id="nOo.2.0.1.t01422-RA">
    <property type="protein sequence ID" value="nOo.2.0.1.t01422-RA"/>
    <property type="gene ID" value="nOo.2.0.1.g01422"/>
</dbReference>
<keyword evidence="2" id="KW-0539">Nucleus</keyword>
<dbReference type="PROSITE" id="PS50013">
    <property type="entry name" value="CHROMO_2"/>
    <property type="match status" value="1"/>
</dbReference>
<protein>
    <submittedName>
        <fullName evidence="8">Chromo domain-containing protein</fullName>
    </submittedName>
</protein>
<dbReference type="InterPro" id="IPR051219">
    <property type="entry name" value="Heterochromatin_chromo-domain"/>
</dbReference>
<dbReference type="STRING" id="42157.A0A182E0E6"/>
<reference evidence="6 7" key="2">
    <citation type="submission" date="2018-08" db="EMBL/GenBank/DDBJ databases">
        <authorList>
            <person name="Laetsch R D."/>
            <person name="Stevens L."/>
            <person name="Kumar S."/>
            <person name="Blaxter L. M."/>
        </authorList>
    </citation>
    <scope>NUCLEOTIDE SEQUENCE [LARGE SCALE GENOMIC DNA]</scope>
</reference>
<accession>A0A182E0E6</accession>
<evidence type="ECO:0000256" key="3">
    <source>
        <dbReference type="SAM" id="Coils"/>
    </source>
</evidence>
<dbReference type="InterPro" id="IPR023779">
    <property type="entry name" value="Chromodomain_CS"/>
</dbReference>
<comment type="subcellular location">
    <subcellularLocation>
        <location evidence="1">Nucleus</location>
    </subcellularLocation>
</comment>
<keyword evidence="3" id="KW-0175">Coiled coil</keyword>
<dbReference type="SMART" id="SM00298">
    <property type="entry name" value="CHROMO"/>
    <property type="match status" value="1"/>
</dbReference>
<evidence type="ECO:0000256" key="1">
    <source>
        <dbReference type="ARBA" id="ARBA00004123"/>
    </source>
</evidence>
<dbReference type="PROSITE" id="PS00598">
    <property type="entry name" value="CHROMO_1"/>
    <property type="match status" value="1"/>
</dbReference>
<dbReference type="Proteomes" id="UP000271087">
    <property type="component" value="Unassembled WGS sequence"/>
</dbReference>
<evidence type="ECO:0000313" key="6">
    <source>
        <dbReference type="EMBL" id="VDK64135.1"/>
    </source>
</evidence>
<evidence type="ECO:0000256" key="2">
    <source>
        <dbReference type="ARBA" id="ARBA00023242"/>
    </source>
</evidence>
<dbReference type="OrthoDB" id="1918685at2759"/>
<reference evidence="8" key="1">
    <citation type="submission" date="2016-06" db="UniProtKB">
        <authorList>
            <consortium name="WormBaseParasite"/>
        </authorList>
    </citation>
    <scope>IDENTIFICATION</scope>
</reference>
<feature type="compositionally biased region" description="Basic and acidic residues" evidence="4">
    <location>
        <begin position="13"/>
        <end position="29"/>
    </location>
</feature>
<feature type="coiled-coil region" evidence="3">
    <location>
        <begin position="257"/>
        <end position="292"/>
    </location>
</feature>
<feature type="domain" description="Chromo" evidence="5">
    <location>
        <begin position="45"/>
        <end position="104"/>
    </location>
</feature>
<dbReference type="Pfam" id="PF00385">
    <property type="entry name" value="Chromo"/>
    <property type="match status" value="1"/>
</dbReference>
<feature type="compositionally biased region" description="Acidic residues" evidence="4">
    <location>
        <begin position="30"/>
        <end position="41"/>
    </location>
</feature>
<dbReference type="InterPro" id="IPR000953">
    <property type="entry name" value="Chromo/chromo_shadow_dom"/>
</dbReference>
<dbReference type="GO" id="GO:0005634">
    <property type="term" value="C:nucleus"/>
    <property type="evidence" value="ECO:0007669"/>
    <property type="project" value="UniProtKB-SubCell"/>
</dbReference>
<evidence type="ECO:0000259" key="5">
    <source>
        <dbReference type="PROSITE" id="PS50013"/>
    </source>
</evidence>
<dbReference type="InterPro" id="IPR016197">
    <property type="entry name" value="Chromo-like_dom_sf"/>
</dbReference>
<evidence type="ECO:0000256" key="4">
    <source>
        <dbReference type="SAM" id="MobiDB-lite"/>
    </source>
</evidence>
<name>A0A182E0E6_ONCOC</name>
<gene>
    <name evidence="6" type="ORF">NOO_LOCUS1422</name>
</gene>
<feature type="region of interest" description="Disordered" evidence="4">
    <location>
        <begin position="1"/>
        <end position="41"/>
    </location>
</feature>
<evidence type="ECO:0000313" key="8">
    <source>
        <dbReference type="WBParaSite" id="nOo.2.0.1.t01422-RA"/>
    </source>
</evidence>
<dbReference type="CDD" id="cd00024">
    <property type="entry name" value="CD_CSD"/>
    <property type="match status" value="1"/>
</dbReference>